<dbReference type="GO" id="GO:0051607">
    <property type="term" value="P:defense response to virus"/>
    <property type="evidence" value="ECO:0007669"/>
    <property type="project" value="UniProtKB-KW"/>
</dbReference>
<dbReference type="AlphaFoldDB" id="A0A507EC87"/>
<dbReference type="STRING" id="109895.A0A507EC87"/>
<dbReference type="CDD" id="cd01335">
    <property type="entry name" value="Radical_SAM"/>
    <property type="match status" value="1"/>
</dbReference>
<dbReference type="GO" id="GO:0051539">
    <property type="term" value="F:4 iron, 4 sulfur cluster binding"/>
    <property type="evidence" value="ECO:0007669"/>
    <property type="project" value="UniProtKB-KW"/>
</dbReference>
<sequence length="265" mass="30193">MLSLHEAKRGILLVKEAGMRKINFAGGEPFLYPDFLGELVVYSKNIGVEAVSIVSNGSKITSSFMRQYGSYIDVLAVSCDSFASETNKVIGRKSGAPLRRLLQIRSWCSQYRIKFKVNTVVNRFNYREDMNDSIGQLQPFRWKCFQVLLDESENNGDGTLRDARPLLISKAEYETFIANHAGQPSLIQEPNDIMRSSYLILDEYMRFLGKEGDYAVSDSILDVGVQKALQSVLWRQSRFYQRDGVYDWKSNRAGLIQENPSALNW</sequence>
<keyword evidence="5" id="KW-0408">Iron</keyword>
<dbReference type="SUPFAM" id="SSF102114">
    <property type="entry name" value="Radical SAM enzymes"/>
    <property type="match status" value="1"/>
</dbReference>
<evidence type="ECO:0000313" key="10">
    <source>
        <dbReference type="Proteomes" id="UP000318582"/>
    </source>
</evidence>
<evidence type="ECO:0000313" key="9">
    <source>
        <dbReference type="EMBL" id="TPX60818.1"/>
    </source>
</evidence>
<dbReference type="GO" id="GO:0003824">
    <property type="term" value="F:catalytic activity"/>
    <property type="evidence" value="ECO:0007669"/>
    <property type="project" value="InterPro"/>
</dbReference>
<dbReference type="InterPro" id="IPR013785">
    <property type="entry name" value="Aldolase_TIM"/>
</dbReference>
<comment type="cofactor">
    <cofactor evidence="1">
        <name>[4Fe-4S] cluster</name>
        <dbReference type="ChEBI" id="CHEBI:49883"/>
    </cofactor>
</comment>
<evidence type="ECO:0000259" key="8">
    <source>
        <dbReference type="Pfam" id="PF04055"/>
    </source>
</evidence>
<evidence type="ECO:0000256" key="7">
    <source>
        <dbReference type="ARBA" id="ARBA00023118"/>
    </source>
</evidence>
<keyword evidence="4" id="KW-0479">Metal-binding</keyword>
<name>A0A507EC87_9FUNG</name>
<dbReference type="InterPro" id="IPR007197">
    <property type="entry name" value="rSAM"/>
</dbReference>
<accession>A0A507EC87</accession>
<dbReference type="InterPro" id="IPR051196">
    <property type="entry name" value="RSAD2/Viperin_antiviral"/>
</dbReference>
<dbReference type="InterPro" id="IPR058240">
    <property type="entry name" value="rSAM_sf"/>
</dbReference>
<feature type="domain" description="Radical SAM core" evidence="8">
    <location>
        <begin position="2"/>
        <end position="130"/>
    </location>
</feature>
<dbReference type="Gene3D" id="3.20.20.70">
    <property type="entry name" value="Aldolase class I"/>
    <property type="match status" value="1"/>
</dbReference>
<keyword evidence="3" id="KW-0949">S-adenosyl-L-methionine</keyword>
<proteinExistence type="predicted"/>
<evidence type="ECO:0000256" key="4">
    <source>
        <dbReference type="ARBA" id="ARBA00022723"/>
    </source>
</evidence>
<keyword evidence="10" id="KW-1185">Reference proteome</keyword>
<comment type="caution">
    <text evidence="9">The sequence shown here is derived from an EMBL/GenBank/DDBJ whole genome shotgun (WGS) entry which is preliminary data.</text>
</comment>
<dbReference type="PANTHER" id="PTHR21339:SF0">
    <property type="entry name" value="S-ADENOSYLMETHIONINE-DEPENDENT NUCLEOTIDE DEHYDRATASE RSAD2"/>
    <property type="match status" value="1"/>
</dbReference>
<dbReference type="Proteomes" id="UP000318582">
    <property type="component" value="Unassembled WGS sequence"/>
</dbReference>
<evidence type="ECO:0000256" key="3">
    <source>
        <dbReference type="ARBA" id="ARBA00022691"/>
    </source>
</evidence>
<dbReference type="EMBL" id="QEAQ01000012">
    <property type="protein sequence ID" value="TPX60818.1"/>
    <property type="molecule type" value="Genomic_DNA"/>
</dbReference>
<reference evidence="9 10" key="1">
    <citation type="journal article" date="2019" name="Sci. Rep.">
        <title>Comparative genomics of chytrid fungi reveal insights into the obligate biotrophic and pathogenic lifestyle of Synchytrium endobioticum.</title>
        <authorList>
            <person name="van de Vossenberg B.T.L.H."/>
            <person name="Warris S."/>
            <person name="Nguyen H.D.T."/>
            <person name="van Gent-Pelzer M.P.E."/>
            <person name="Joly D.L."/>
            <person name="van de Geest H.C."/>
            <person name="Bonants P.J.M."/>
            <person name="Smith D.S."/>
            <person name="Levesque C.A."/>
            <person name="van der Lee T.A.J."/>
        </authorList>
    </citation>
    <scope>NUCLEOTIDE SEQUENCE [LARGE SCALE GENOMIC DNA]</scope>
    <source>
        <strain evidence="9 10">CBS 809.83</strain>
    </source>
</reference>
<evidence type="ECO:0000256" key="2">
    <source>
        <dbReference type="ARBA" id="ARBA00022485"/>
    </source>
</evidence>
<keyword evidence="7" id="KW-0051">Antiviral defense</keyword>
<organism evidence="9 10">
    <name type="scientific">Powellomyces hirtus</name>
    <dbReference type="NCBI Taxonomy" id="109895"/>
    <lineage>
        <taxon>Eukaryota</taxon>
        <taxon>Fungi</taxon>
        <taxon>Fungi incertae sedis</taxon>
        <taxon>Chytridiomycota</taxon>
        <taxon>Chytridiomycota incertae sedis</taxon>
        <taxon>Chytridiomycetes</taxon>
        <taxon>Spizellomycetales</taxon>
        <taxon>Powellomycetaceae</taxon>
        <taxon>Powellomyces</taxon>
    </lineage>
</organism>
<keyword evidence="2" id="KW-0004">4Fe-4S</keyword>
<dbReference type="PANTHER" id="PTHR21339">
    <property type="entry name" value="RADICAL S-ADENOSYL METHIONINE DOMAIN-CONTAINING PROTEIN 2"/>
    <property type="match status" value="1"/>
</dbReference>
<gene>
    <name evidence="9" type="ORF">PhCBS80983_g01527</name>
</gene>
<keyword evidence="6" id="KW-0411">Iron-sulfur</keyword>
<evidence type="ECO:0000256" key="1">
    <source>
        <dbReference type="ARBA" id="ARBA00001966"/>
    </source>
</evidence>
<dbReference type="NCBIfam" id="NF038283">
    <property type="entry name" value="viperin_w_prok"/>
    <property type="match status" value="1"/>
</dbReference>
<protein>
    <recommendedName>
        <fullName evidence="8">Radical SAM core domain-containing protein</fullName>
    </recommendedName>
</protein>
<dbReference type="Pfam" id="PF04055">
    <property type="entry name" value="Radical_SAM"/>
    <property type="match status" value="1"/>
</dbReference>
<evidence type="ECO:0000256" key="6">
    <source>
        <dbReference type="ARBA" id="ARBA00023014"/>
    </source>
</evidence>
<evidence type="ECO:0000256" key="5">
    <source>
        <dbReference type="ARBA" id="ARBA00023004"/>
    </source>
</evidence>
<dbReference type="GO" id="GO:0046872">
    <property type="term" value="F:metal ion binding"/>
    <property type="evidence" value="ECO:0007669"/>
    <property type="project" value="UniProtKB-KW"/>
</dbReference>